<gene>
    <name evidence="2" type="ORF">ENS64_13795</name>
</gene>
<dbReference type="Gene3D" id="1.10.260.40">
    <property type="entry name" value="lambda repressor-like DNA-binding domains"/>
    <property type="match status" value="1"/>
</dbReference>
<name>A0A7C4LML3_9PLAN</name>
<dbReference type="SMART" id="SM00530">
    <property type="entry name" value="HTH_XRE"/>
    <property type="match status" value="1"/>
</dbReference>
<organism evidence="2">
    <name type="scientific">Schlesneria paludicola</name>
    <dbReference type="NCBI Taxonomy" id="360056"/>
    <lineage>
        <taxon>Bacteria</taxon>
        <taxon>Pseudomonadati</taxon>
        <taxon>Planctomycetota</taxon>
        <taxon>Planctomycetia</taxon>
        <taxon>Planctomycetales</taxon>
        <taxon>Planctomycetaceae</taxon>
        <taxon>Schlesneria</taxon>
    </lineage>
</organism>
<dbReference type="EMBL" id="DSVQ01000016">
    <property type="protein sequence ID" value="HGT40316.1"/>
    <property type="molecule type" value="Genomic_DNA"/>
</dbReference>
<dbReference type="AlphaFoldDB" id="A0A7C4LML3"/>
<dbReference type="PROSITE" id="PS50943">
    <property type="entry name" value="HTH_CROC1"/>
    <property type="match status" value="1"/>
</dbReference>
<dbReference type="GO" id="GO:0003677">
    <property type="term" value="F:DNA binding"/>
    <property type="evidence" value="ECO:0007669"/>
    <property type="project" value="InterPro"/>
</dbReference>
<proteinExistence type="predicted"/>
<dbReference type="CDD" id="cd00093">
    <property type="entry name" value="HTH_XRE"/>
    <property type="match status" value="1"/>
</dbReference>
<accession>A0A7C4LML3</accession>
<dbReference type="Pfam" id="PF01381">
    <property type="entry name" value="HTH_3"/>
    <property type="match status" value="1"/>
</dbReference>
<protein>
    <submittedName>
        <fullName evidence="2">XRE family transcriptional regulator</fullName>
    </submittedName>
</protein>
<comment type="caution">
    <text evidence="2">The sequence shown here is derived from an EMBL/GenBank/DDBJ whole genome shotgun (WGS) entry which is preliminary data.</text>
</comment>
<sequence length="709" mass="77116">MFSSQLGSIGDRLTWLLKDLGLTQGYLAGEIGSTQAAVSQWCTGKKIPSAENINAIVDCLGIRKEWLVDGSGPIRAVNPAAERRRYGAEAIWGFREAPADGGRDFGNANVWSFDPTIEAFIREVLQNALDAALPGGGPVTVRFRLVELSGQDLLDYQQALKWNDLRRHLEASTRNQQKLGALIRDGLDVLEETRKTVLLIIEDSGTTGLVGPETGEGKFAALCRNNLDSNKDDAPIKGGAFGLGKGVLWRASRFATVLFCSDLAHPDHQGNQTLRLMGRCDLPWHEVNSQPFAGPGWFGRSKAGNGPTVVSFWSNPTLASDLYLDRKDIGSGTSVCVVGFHDPSSDEPKSPRDLAAEIEKAAAAHFFPAMTSGALKVRVETYSGRVEYVSGNPCTSVEVSVQQHQPEFFQALQAFQEGVFADRLKTPGDVVCHRVTLRVPARKVPPKHDELEHDAILLVRYASEGEEGTRANRLAMFRGPGMVVMEQPLSGICLGCRPFHALLLCGLAVNSNPLPEDSAAEEFLRTAEPPSHNKWTATPDLKAKYQRGCVGALTSFLTSVKEMLREIVKPSSRDLGDGPNSLRELFRLGTEPIPVTRERPRVVDQSGAVIDGQWQVEAKVRLKPVDREILVSPAVLFVGETGGGLPVKWERLEGVANCTAEGFELRIPPRVREFTFRGATNPDSHPVPASQSSVVIDIRKVVKVAGGNA</sequence>
<evidence type="ECO:0000313" key="2">
    <source>
        <dbReference type="EMBL" id="HGT40316.1"/>
    </source>
</evidence>
<dbReference type="SUPFAM" id="SSF47413">
    <property type="entry name" value="lambda repressor-like DNA-binding domains"/>
    <property type="match status" value="1"/>
</dbReference>
<dbReference type="InterPro" id="IPR010982">
    <property type="entry name" value="Lambda_DNA-bd_dom_sf"/>
</dbReference>
<dbReference type="InterPro" id="IPR001387">
    <property type="entry name" value="Cro/C1-type_HTH"/>
</dbReference>
<reference evidence="2" key="1">
    <citation type="journal article" date="2020" name="mSystems">
        <title>Genome- and Community-Level Interaction Insights into Carbon Utilization and Element Cycling Functions of Hydrothermarchaeota in Hydrothermal Sediment.</title>
        <authorList>
            <person name="Zhou Z."/>
            <person name="Liu Y."/>
            <person name="Xu W."/>
            <person name="Pan J."/>
            <person name="Luo Z.H."/>
            <person name="Li M."/>
        </authorList>
    </citation>
    <scope>NUCLEOTIDE SEQUENCE [LARGE SCALE GENOMIC DNA]</scope>
    <source>
        <strain evidence="2">SpSt-508</strain>
    </source>
</reference>
<evidence type="ECO:0000259" key="1">
    <source>
        <dbReference type="PROSITE" id="PS50943"/>
    </source>
</evidence>
<feature type="domain" description="HTH cro/C1-type" evidence="1">
    <location>
        <begin position="16"/>
        <end position="67"/>
    </location>
</feature>